<dbReference type="FunFam" id="3.40.1620.30:FF:000001">
    <property type="entry name" value="Essential meiotic structure-specific endonuclease 1"/>
    <property type="match status" value="1"/>
</dbReference>
<dbReference type="InterPro" id="IPR033310">
    <property type="entry name" value="Mms4/EME1/EME2"/>
</dbReference>
<dbReference type="FunFam" id="1.10.150.670:FF:000002">
    <property type="entry name" value="Crossover junction endonuclease EME1"/>
    <property type="match status" value="1"/>
</dbReference>
<dbReference type="Gene3D" id="3.40.1620.30">
    <property type="entry name" value="ERCC4, Mus81-Eme1 complex, nuclease domain, subdomain 1"/>
    <property type="match status" value="1"/>
</dbReference>
<dbReference type="Gene3D" id="1.10.150.670">
    <property type="entry name" value="Crossover junction endonuclease EME1, DNA-binding domain"/>
    <property type="match status" value="1"/>
</dbReference>
<comment type="similarity">
    <text evidence="2">Belongs to the EME1/MMS4 family.</text>
</comment>
<evidence type="ECO:0000256" key="7">
    <source>
        <dbReference type="SAM" id="Coils"/>
    </source>
</evidence>
<keyword evidence="6" id="KW-0539">Nucleus</keyword>
<sequence length="581" mass="63902">MGRSGLDAQPSNSDSSDAEDLPVFDFLKPTRSQADHSRAEPAELVVLDSSDSEPLEPPSPVSHQEPCPAVPGRQGPKVLMVSSDSEEEEASVPLALRLKQRLGDPATSTTAAHRGRPHHAPSSCPDVSVQPHCAESSWEPTPAGEFNTPLLHDLEGDEENEGPKGSAPVWRSAEPFPWTEGGVSPPKKKVPKRTPAEIEAARQEALRKRAARQQQQVDKEQRRLELERQRAERKALADAVKALRPEECIKHMVVSVDPGLLQLEGGGALLTSLQAMGCSCSIESHVIPSSITWARRTPSTQTGEVQCVPESQAVINVPVEDFITMTHSYSQLQRGNSFDYGPTLTAWTLRLLARSPGLTLSLVVIDLEKYFRSQKSQAQKKYRKAVLGEEQGAGAGAAKRRKRKEEGEQLPEVSRVEVEEALVDLQLHTGVQVRFLPTWKEFTDYITMSTKAVAEAPFKRDRERTGFSFCLESEWAGGQKVDRGGKGLLQVWKRQIQQLNRVSADIASAILAAYPSPQLLAQAYDRCRSEREKVSLLSDVLIRRGEGVTSTTRRVGPELSKRVFLLMTSADPNQILDSTGT</sequence>
<dbReference type="GO" id="GO:0008821">
    <property type="term" value="F:crossover junction DNA endonuclease activity"/>
    <property type="evidence" value="ECO:0007669"/>
    <property type="project" value="TreeGrafter"/>
</dbReference>
<dbReference type="GO" id="GO:0000712">
    <property type="term" value="P:resolution of meiotic recombination intermediates"/>
    <property type="evidence" value="ECO:0007669"/>
    <property type="project" value="TreeGrafter"/>
</dbReference>
<dbReference type="InterPro" id="IPR043086">
    <property type="entry name" value="EME1_nucdom_sub1"/>
</dbReference>
<evidence type="ECO:0000256" key="2">
    <source>
        <dbReference type="ARBA" id="ARBA00005313"/>
    </source>
</evidence>
<feature type="domain" description="ERCC4" evidence="9">
    <location>
        <begin position="253"/>
        <end position="525"/>
    </location>
</feature>
<dbReference type="GO" id="GO:0006302">
    <property type="term" value="P:double-strand break repair"/>
    <property type="evidence" value="ECO:0007669"/>
    <property type="project" value="TreeGrafter"/>
</dbReference>
<dbReference type="GO" id="GO:0005634">
    <property type="term" value="C:nucleus"/>
    <property type="evidence" value="ECO:0007669"/>
    <property type="project" value="UniProtKB-SubCell"/>
</dbReference>
<evidence type="ECO:0000256" key="8">
    <source>
        <dbReference type="SAM" id="MobiDB-lite"/>
    </source>
</evidence>
<organism evidence="10 11">
    <name type="scientific">Megalops atlanticus</name>
    <name type="common">Tarpon</name>
    <name type="synonym">Clupea gigantea</name>
    <dbReference type="NCBI Taxonomy" id="7932"/>
    <lineage>
        <taxon>Eukaryota</taxon>
        <taxon>Metazoa</taxon>
        <taxon>Chordata</taxon>
        <taxon>Craniata</taxon>
        <taxon>Vertebrata</taxon>
        <taxon>Euteleostomi</taxon>
        <taxon>Actinopterygii</taxon>
        <taxon>Neopterygii</taxon>
        <taxon>Teleostei</taxon>
        <taxon>Elopiformes</taxon>
        <taxon>Megalopidae</taxon>
        <taxon>Megalops</taxon>
    </lineage>
</organism>
<dbReference type="PANTHER" id="PTHR21077:SF7">
    <property type="entry name" value="CROSSOVER JUNCTION ENDONUCLEASE EME1"/>
    <property type="match status" value="1"/>
</dbReference>
<dbReference type="Pfam" id="PF02732">
    <property type="entry name" value="ERCC4"/>
    <property type="match status" value="1"/>
</dbReference>
<evidence type="ECO:0000259" key="9">
    <source>
        <dbReference type="SMART" id="SM00891"/>
    </source>
</evidence>
<feature type="region of interest" description="Disordered" evidence="8">
    <location>
        <begin position="1"/>
        <end position="194"/>
    </location>
</feature>
<proteinExistence type="inferred from homology"/>
<evidence type="ECO:0000313" key="10">
    <source>
        <dbReference type="EMBL" id="KAG7491698.1"/>
    </source>
</evidence>
<evidence type="ECO:0000256" key="6">
    <source>
        <dbReference type="ARBA" id="ARBA00023242"/>
    </source>
</evidence>
<dbReference type="AlphaFoldDB" id="A0A9D3QFD1"/>
<dbReference type="Gene3D" id="4.10.800.30">
    <property type="entry name" value="ERCC4, Mus81-Eme1 complex, nuclease domain, subdomain 2"/>
    <property type="match status" value="1"/>
</dbReference>
<keyword evidence="7" id="KW-0175">Coiled coil</keyword>
<evidence type="ECO:0000256" key="5">
    <source>
        <dbReference type="ARBA" id="ARBA00023204"/>
    </source>
</evidence>
<dbReference type="InterPro" id="IPR043087">
    <property type="entry name" value="Eme1_nucdom_sub2"/>
</dbReference>
<keyword evidence="5" id="KW-0234">DNA repair</keyword>
<dbReference type="OrthoDB" id="343092at2759"/>
<dbReference type="Proteomes" id="UP001046870">
    <property type="component" value="Chromosome 1"/>
</dbReference>
<dbReference type="InterPro" id="IPR042530">
    <property type="entry name" value="EME1/EME2_C"/>
</dbReference>
<gene>
    <name evidence="10" type="ORF">MATL_G00006950</name>
</gene>
<accession>A0A9D3QFD1</accession>
<protein>
    <recommendedName>
        <fullName evidence="9">ERCC4 domain-containing protein</fullName>
    </recommendedName>
</protein>
<dbReference type="GO" id="GO:0003677">
    <property type="term" value="F:DNA binding"/>
    <property type="evidence" value="ECO:0007669"/>
    <property type="project" value="InterPro"/>
</dbReference>
<keyword evidence="4" id="KW-0233">DNA recombination</keyword>
<evidence type="ECO:0000256" key="1">
    <source>
        <dbReference type="ARBA" id="ARBA00004123"/>
    </source>
</evidence>
<dbReference type="GO" id="GO:0031297">
    <property type="term" value="P:replication fork processing"/>
    <property type="evidence" value="ECO:0007669"/>
    <property type="project" value="TreeGrafter"/>
</dbReference>
<keyword evidence="11" id="KW-1185">Reference proteome</keyword>
<name>A0A9D3QFD1_MEGAT</name>
<evidence type="ECO:0000256" key="3">
    <source>
        <dbReference type="ARBA" id="ARBA00022763"/>
    </source>
</evidence>
<dbReference type="PANTHER" id="PTHR21077">
    <property type="entry name" value="EME1 PROTEIN"/>
    <property type="match status" value="1"/>
</dbReference>
<evidence type="ECO:0000256" key="4">
    <source>
        <dbReference type="ARBA" id="ARBA00023172"/>
    </source>
</evidence>
<dbReference type="SMART" id="SM00891">
    <property type="entry name" value="ERCC4"/>
    <property type="match status" value="1"/>
</dbReference>
<keyword evidence="3" id="KW-0227">DNA damage</keyword>
<feature type="coiled-coil region" evidence="7">
    <location>
        <begin position="203"/>
        <end position="234"/>
    </location>
</feature>
<dbReference type="GO" id="GO:0031573">
    <property type="term" value="P:mitotic intra-S DNA damage checkpoint signaling"/>
    <property type="evidence" value="ECO:0007669"/>
    <property type="project" value="TreeGrafter"/>
</dbReference>
<evidence type="ECO:0000313" key="11">
    <source>
        <dbReference type="Proteomes" id="UP001046870"/>
    </source>
</evidence>
<reference evidence="10" key="1">
    <citation type="submission" date="2021-01" db="EMBL/GenBank/DDBJ databases">
        <authorList>
            <person name="Zahm M."/>
            <person name="Roques C."/>
            <person name="Cabau C."/>
            <person name="Klopp C."/>
            <person name="Donnadieu C."/>
            <person name="Jouanno E."/>
            <person name="Lampietro C."/>
            <person name="Louis A."/>
            <person name="Herpin A."/>
            <person name="Echchiki A."/>
            <person name="Berthelot C."/>
            <person name="Parey E."/>
            <person name="Roest-Crollius H."/>
            <person name="Braasch I."/>
            <person name="Postlethwait J."/>
            <person name="Bobe J."/>
            <person name="Montfort J."/>
            <person name="Bouchez O."/>
            <person name="Begum T."/>
            <person name="Mejri S."/>
            <person name="Adams A."/>
            <person name="Chen W.-J."/>
            <person name="Guiguen Y."/>
        </authorList>
    </citation>
    <scope>NUCLEOTIDE SEQUENCE</scope>
    <source>
        <strain evidence="10">YG-15Mar2019-1</strain>
        <tissue evidence="10">Brain</tissue>
    </source>
</reference>
<dbReference type="GO" id="GO:0048476">
    <property type="term" value="C:Holliday junction resolvase complex"/>
    <property type="evidence" value="ECO:0007669"/>
    <property type="project" value="InterPro"/>
</dbReference>
<comment type="caution">
    <text evidence="10">The sequence shown here is derived from an EMBL/GenBank/DDBJ whole genome shotgun (WGS) entry which is preliminary data.</text>
</comment>
<comment type="subcellular location">
    <subcellularLocation>
        <location evidence="1">Nucleus</location>
    </subcellularLocation>
</comment>
<dbReference type="Pfam" id="PF21292">
    <property type="entry name" value="EME1-MUS81_C"/>
    <property type="match status" value="1"/>
</dbReference>
<dbReference type="InterPro" id="IPR006166">
    <property type="entry name" value="ERCC4_domain"/>
</dbReference>
<dbReference type="EMBL" id="JAFDVH010000001">
    <property type="protein sequence ID" value="KAG7491698.1"/>
    <property type="molecule type" value="Genomic_DNA"/>
</dbReference>